<dbReference type="STRING" id="313628.LNTAR_03459"/>
<dbReference type="GO" id="GO:0005829">
    <property type="term" value="C:cytosol"/>
    <property type="evidence" value="ECO:0007669"/>
    <property type="project" value="TreeGrafter"/>
</dbReference>
<dbReference type="InterPro" id="IPR001653">
    <property type="entry name" value="DAP_epimerase_DapF"/>
</dbReference>
<dbReference type="Proteomes" id="UP000004947">
    <property type="component" value="Unassembled WGS sequence"/>
</dbReference>
<dbReference type="UniPathway" id="UPA00034">
    <property type="reaction ID" value="UER00025"/>
</dbReference>
<keyword evidence="6 8" id="KW-0413">Isomerase</keyword>
<feature type="binding site" evidence="8">
    <location>
        <position position="161"/>
    </location>
    <ligand>
        <name>substrate</name>
    </ligand>
</feature>
<feature type="binding site" evidence="8">
    <location>
        <position position="194"/>
    </location>
    <ligand>
        <name>substrate</name>
    </ligand>
</feature>
<proteinExistence type="inferred from homology"/>
<feature type="binding site" evidence="8">
    <location>
        <begin position="212"/>
        <end position="213"/>
    </location>
    <ligand>
        <name>substrate</name>
    </ligand>
</feature>
<comment type="catalytic activity">
    <reaction evidence="7 8">
        <text>(2S,6S)-2,6-diaminopimelate = meso-2,6-diaminopimelate</text>
        <dbReference type="Rhea" id="RHEA:15393"/>
        <dbReference type="ChEBI" id="CHEBI:57609"/>
        <dbReference type="ChEBI" id="CHEBI:57791"/>
        <dbReference type="EC" id="5.1.1.7"/>
    </reaction>
</comment>
<evidence type="ECO:0000256" key="5">
    <source>
        <dbReference type="ARBA" id="ARBA00023154"/>
    </source>
</evidence>
<evidence type="ECO:0000256" key="6">
    <source>
        <dbReference type="ARBA" id="ARBA00023235"/>
    </source>
</evidence>
<dbReference type="GO" id="GO:0008837">
    <property type="term" value="F:diaminopimelate epimerase activity"/>
    <property type="evidence" value="ECO:0007669"/>
    <property type="project" value="UniProtKB-UniRule"/>
</dbReference>
<evidence type="ECO:0000313" key="10">
    <source>
        <dbReference type="EMBL" id="EDM25303.1"/>
    </source>
</evidence>
<dbReference type="PANTHER" id="PTHR31689">
    <property type="entry name" value="DIAMINOPIMELATE EPIMERASE, CHLOROPLASTIC"/>
    <property type="match status" value="1"/>
</dbReference>
<evidence type="ECO:0000313" key="11">
    <source>
        <dbReference type="Proteomes" id="UP000004947"/>
    </source>
</evidence>
<evidence type="ECO:0000256" key="4">
    <source>
        <dbReference type="ARBA" id="ARBA00022605"/>
    </source>
</evidence>
<dbReference type="EC" id="5.1.1.7" evidence="3 8"/>
<dbReference type="PROSITE" id="PS01326">
    <property type="entry name" value="DAP_EPIMERASE"/>
    <property type="match status" value="1"/>
</dbReference>
<accession>A6DSQ0</accession>
<evidence type="ECO:0000256" key="8">
    <source>
        <dbReference type="HAMAP-Rule" id="MF_00197"/>
    </source>
</evidence>
<feature type="active site" description="Proton acceptor" evidence="8">
    <location>
        <position position="221"/>
    </location>
</feature>
<evidence type="ECO:0000256" key="9">
    <source>
        <dbReference type="PROSITE-ProRule" id="PRU10125"/>
    </source>
</evidence>
<feature type="active site" description="Proton donor" evidence="8">
    <location>
        <position position="77"/>
    </location>
</feature>
<comment type="subcellular location">
    <subcellularLocation>
        <location evidence="8">Cytoplasm</location>
    </subcellularLocation>
</comment>
<dbReference type="eggNOG" id="COG0253">
    <property type="taxonomic scope" value="Bacteria"/>
</dbReference>
<keyword evidence="4 8" id="KW-0028">Amino-acid biosynthesis</keyword>
<dbReference type="SUPFAM" id="SSF54506">
    <property type="entry name" value="Diaminopimelate epimerase-like"/>
    <property type="match status" value="2"/>
</dbReference>
<feature type="site" description="Could be important to modulate the pK values of the two catalytic cysteine residues" evidence="8">
    <location>
        <position position="163"/>
    </location>
</feature>
<evidence type="ECO:0000256" key="7">
    <source>
        <dbReference type="ARBA" id="ARBA00051712"/>
    </source>
</evidence>
<comment type="similarity">
    <text evidence="2 8">Belongs to the diaminopimelate epimerase family.</text>
</comment>
<name>A6DSQ0_9BACT</name>
<feature type="binding site" evidence="8">
    <location>
        <begin position="78"/>
        <end position="79"/>
    </location>
    <ligand>
        <name>substrate</name>
    </ligand>
</feature>
<feature type="binding site" evidence="8">
    <location>
        <position position="14"/>
    </location>
    <ligand>
        <name>substrate</name>
    </ligand>
</feature>
<dbReference type="GO" id="GO:0009089">
    <property type="term" value="P:lysine biosynthetic process via diaminopimelate"/>
    <property type="evidence" value="ECO:0007669"/>
    <property type="project" value="UniProtKB-UniRule"/>
</dbReference>
<evidence type="ECO:0000256" key="2">
    <source>
        <dbReference type="ARBA" id="ARBA00010219"/>
    </source>
</evidence>
<keyword evidence="11" id="KW-1185">Reference proteome</keyword>
<comment type="caution">
    <text evidence="10">The sequence shown here is derived from an EMBL/GenBank/DDBJ whole genome shotgun (WGS) entry which is preliminary data.</text>
</comment>
<comment type="subunit">
    <text evidence="8">Homodimer.</text>
</comment>
<keyword evidence="8" id="KW-0963">Cytoplasm</keyword>
<feature type="binding site" evidence="8">
    <location>
        <position position="68"/>
    </location>
    <ligand>
        <name>substrate</name>
    </ligand>
</feature>
<dbReference type="HAMAP" id="MF_00197">
    <property type="entry name" value="DAP_epimerase"/>
    <property type="match status" value="1"/>
</dbReference>
<comment type="function">
    <text evidence="8">Catalyzes the stereoinversion of LL-2,6-diaminopimelate (L,L-DAP) to meso-diaminopimelate (meso-DAP), a precursor of L-lysine and an essential component of the bacterial peptidoglycan.</text>
</comment>
<dbReference type="InterPro" id="IPR018510">
    <property type="entry name" value="DAP_epimerase_AS"/>
</dbReference>
<dbReference type="NCBIfam" id="TIGR00652">
    <property type="entry name" value="DapF"/>
    <property type="match status" value="1"/>
</dbReference>
<dbReference type="EMBL" id="ABCK01000032">
    <property type="protein sequence ID" value="EDM25303.1"/>
    <property type="molecule type" value="Genomic_DNA"/>
</dbReference>
<evidence type="ECO:0000256" key="1">
    <source>
        <dbReference type="ARBA" id="ARBA00005196"/>
    </source>
</evidence>
<keyword evidence="5 8" id="KW-0457">Lysine biosynthesis</keyword>
<protein>
    <recommendedName>
        <fullName evidence="3 8">Diaminopimelate epimerase</fullName>
        <shortName evidence="8">DAP epimerase</shortName>
        <ecNumber evidence="3 8">5.1.1.7</ecNumber>
    </recommendedName>
    <alternativeName>
        <fullName evidence="8">PLP-independent amino acid racemase</fullName>
    </alternativeName>
</protein>
<evidence type="ECO:0000256" key="3">
    <source>
        <dbReference type="ARBA" id="ARBA00013080"/>
    </source>
</evidence>
<reference evidence="10 11" key="1">
    <citation type="journal article" date="2010" name="J. Bacteriol.">
        <title>Genome sequence of Lentisphaera araneosa HTCC2155T, the type species of the order Lentisphaerales in the phylum Lentisphaerae.</title>
        <authorList>
            <person name="Thrash J.C."/>
            <person name="Cho J.C."/>
            <person name="Vergin K.L."/>
            <person name="Morris R.M."/>
            <person name="Giovannoni S.J."/>
        </authorList>
    </citation>
    <scope>NUCLEOTIDE SEQUENCE [LARGE SCALE GENOMIC DNA]</scope>
    <source>
        <strain evidence="10 11">HTCC2155</strain>
    </source>
</reference>
<feature type="active site" evidence="9">
    <location>
        <position position="77"/>
    </location>
</feature>
<dbReference type="PANTHER" id="PTHR31689:SF0">
    <property type="entry name" value="DIAMINOPIMELATE EPIMERASE"/>
    <property type="match status" value="1"/>
</dbReference>
<dbReference type="Pfam" id="PF01678">
    <property type="entry name" value="DAP_epimerase"/>
    <property type="match status" value="2"/>
</dbReference>
<gene>
    <name evidence="8" type="primary">dapF</name>
    <name evidence="10" type="ORF">LNTAR_03459</name>
</gene>
<organism evidence="10 11">
    <name type="scientific">Lentisphaera araneosa HTCC2155</name>
    <dbReference type="NCBI Taxonomy" id="313628"/>
    <lineage>
        <taxon>Bacteria</taxon>
        <taxon>Pseudomonadati</taxon>
        <taxon>Lentisphaerota</taxon>
        <taxon>Lentisphaeria</taxon>
        <taxon>Lentisphaerales</taxon>
        <taxon>Lentisphaeraceae</taxon>
        <taxon>Lentisphaera</taxon>
    </lineage>
</organism>
<feature type="binding site" evidence="8">
    <location>
        <position position="48"/>
    </location>
    <ligand>
        <name>substrate</name>
    </ligand>
</feature>
<feature type="site" description="Could be important to modulate the pK values of the two catalytic cysteine residues" evidence="8">
    <location>
        <position position="212"/>
    </location>
</feature>
<dbReference type="Gene3D" id="3.10.310.10">
    <property type="entry name" value="Diaminopimelate Epimerase, Chain A, domain 1"/>
    <property type="match status" value="2"/>
</dbReference>
<dbReference type="AlphaFoldDB" id="A6DSQ0"/>
<comment type="pathway">
    <text evidence="1 8">Amino-acid biosynthesis; L-lysine biosynthesis via DAP pathway; DL-2,6-diaminopimelate from LL-2,6-diaminopimelate: step 1/1.</text>
</comment>
<feature type="binding site" evidence="8">
    <location>
        <begin position="222"/>
        <end position="223"/>
    </location>
    <ligand>
        <name>substrate</name>
    </ligand>
</feature>
<sequence>MNSFSFTKMHGCGNDFIVVNTFRETVPEDLSALAQDMCQRRFAVGADQFIILGSAESADANFRMDILNADGSKVEMCGNALRCAAVYAKREGLIQSDELKIETMTGISFATILEDGNVRIAVAVPSTTIVDVGLDSEHPLFGTPLSAEQYTFPMTAVSVGNPHAVTYVDEIDLLNLEKIGPLFEHHEVFKNRANIEFVKVIDDHHVEMRVWERGSGETLACGSGACAVAVASVLHGVAKSPMKVSLKGGDLEIEWEGRGKPVYMSGSASFVFDATWSY</sequence>